<evidence type="ECO:0008006" key="5">
    <source>
        <dbReference type="Google" id="ProtNLM"/>
    </source>
</evidence>
<evidence type="ECO:0000256" key="1">
    <source>
        <dbReference type="SAM" id="MobiDB-lite"/>
    </source>
</evidence>
<sequence>MPFIRGLLNNGFWLILLAILAGLYVYYSGSNNSTPNINPASTPQNELNNGTSNTNAEQLPQETNTAKLEKPVTTDRVPTEAMGNVTDITQANPNHSETAVMTEEHLLSQTQSTTKLNNPIFPNNAEMEHILESESPPPAHSKPIPVETQTAKVLSPQQNLAQQTEKLLEQARDAVNHGNIQQAQTLYMQLLQIKPNANLLGEIANQLYRLGYQELAEFAWVEAFNFLLYEQRQEEAQQLSGQLMEIAPRSYKMIIQQYPSYRIQNTPDETDVQKDTHDQATPFAPYGYPQIYAYPAPPFSYGAPYLQRYGYGYPQPQQ</sequence>
<dbReference type="Proteomes" id="UP000664835">
    <property type="component" value="Unassembled WGS sequence"/>
</dbReference>
<name>A0ABS3Q253_9GAMM</name>
<comment type="caution">
    <text evidence="3">The sequence shown here is derived from an EMBL/GenBank/DDBJ whole genome shotgun (WGS) entry which is preliminary data.</text>
</comment>
<keyword evidence="2" id="KW-1133">Transmembrane helix</keyword>
<dbReference type="EMBL" id="JAGETV010000002">
    <property type="protein sequence ID" value="MBO1926400.1"/>
    <property type="molecule type" value="Genomic_DNA"/>
</dbReference>
<keyword evidence="2" id="KW-0812">Transmembrane</keyword>
<feature type="region of interest" description="Disordered" evidence="1">
    <location>
        <begin position="37"/>
        <end position="75"/>
    </location>
</feature>
<reference evidence="3 4" key="1">
    <citation type="submission" date="2021-03" db="EMBL/GenBank/DDBJ databases">
        <title>Thiomicrorhabdus sp.nov.,novel sulfur-oxidizing bacteria isolated from coastal sediment.</title>
        <authorList>
            <person name="Liu X."/>
        </authorList>
    </citation>
    <scope>NUCLEOTIDE SEQUENCE [LARGE SCALE GENOMIC DNA]</scope>
    <source>
        <strain evidence="3 4">6S2-11</strain>
    </source>
</reference>
<evidence type="ECO:0000313" key="4">
    <source>
        <dbReference type="Proteomes" id="UP000664835"/>
    </source>
</evidence>
<evidence type="ECO:0000313" key="3">
    <source>
        <dbReference type="EMBL" id="MBO1926400.1"/>
    </source>
</evidence>
<feature type="compositionally biased region" description="Polar residues" evidence="1">
    <location>
        <begin position="37"/>
        <end position="66"/>
    </location>
</feature>
<keyword evidence="2" id="KW-0472">Membrane</keyword>
<evidence type="ECO:0000256" key="2">
    <source>
        <dbReference type="SAM" id="Phobius"/>
    </source>
</evidence>
<protein>
    <recommendedName>
        <fullName evidence="5">Tetratricopeptide repeat protein</fullName>
    </recommendedName>
</protein>
<keyword evidence="4" id="KW-1185">Reference proteome</keyword>
<organism evidence="3 4">
    <name type="scientific">Thiomicrorhabdus marina</name>
    <dbReference type="NCBI Taxonomy" id="2818442"/>
    <lineage>
        <taxon>Bacteria</taxon>
        <taxon>Pseudomonadati</taxon>
        <taxon>Pseudomonadota</taxon>
        <taxon>Gammaproteobacteria</taxon>
        <taxon>Thiotrichales</taxon>
        <taxon>Piscirickettsiaceae</taxon>
        <taxon>Thiomicrorhabdus</taxon>
    </lineage>
</organism>
<proteinExistence type="predicted"/>
<accession>A0ABS3Q253</accession>
<gene>
    <name evidence="3" type="ORF">J3998_02340</name>
</gene>
<feature type="transmembrane region" description="Helical" evidence="2">
    <location>
        <begin position="7"/>
        <end position="27"/>
    </location>
</feature>
<dbReference type="RefSeq" id="WP_208147272.1">
    <property type="nucleotide sequence ID" value="NZ_JAGETV010000002.1"/>
</dbReference>